<dbReference type="Gene3D" id="3.20.20.70">
    <property type="entry name" value="Aldolase class I"/>
    <property type="match status" value="1"/>
</dbReference>
<dbReference type="Proteomes" id="UP000041254">
    <property type="component" value="Unassembled WGS sequence"/>
</dbReference>
<dbReference type="STRING" id="1169540.A0A0G4FWR1"/>
<dbReference type="GO" id="GO:0051539">
    <property type="term" value="F:4 iron, 4 sulfur cluster binding"/>
    <property type="evidence" value="ECO:0007669"/>
    <property type="project" value="UniProtKB-KW"/>
</dbReference>
<evidence type="ECO:0000256" key="2">
    <source>
        <dbReference type="ARBA" id="ARBA00004496"/>
    </source>
</evidence>
<feature type="compositionally biased region" description="Basic residues" evidence="11">
    <location>
        <begin position="36"/>
        <end position="48"/>
    </location>
</feature>
<dbReference type="Pfam" id="PF04055">
    <property type="entry name" value="Radical_SAM"/>
    <property type="match status" value="1"/>
</dbReference>
<keyword evidence="5" id="KW-0489">Methyltransferase</keyword>
<comment type="cofactor">
    <cofactor evidence="1">
        <name>[4Fe-4S] cluster</name>
        <dbReference type="ChEBI" id="CHEBI:49883"/>
    </cofactor>
</comment>
<keyword evidence="14" id="KW-1185">Reference proteome</keyword>
<keyword evidence="6" id="KW-0808">Transferase</keyword>
<keyword evidence="4" id="KW-0963">Cytoplasm</keyword>
<dbReference type="InParanoid" id="A0A0G4FWR1"/>
<evidence type="ECO:0000256" key="7">
    <source>
        <dbReference type="ARBA" id="ARBA00022691"/>
    </source>
</evidence>
<dbReference type="GO" id="GO:0046872">
    <property type="term" value="F:metal ion binding"/>
    <property type="evidence" value="ECO:0007669"/>
    <property type="project" value="UniProtKB-KW"/>
</dbReference>
<dbReference type="SFLD" id="SFLDG01062">
    <property type="entry name" value="methyltransferase_(Class_A)"/>
    <property type="match status" value="1"/>
</dbReference>
<dbReference type="EMBL" id="CDMY01000518">
    <property type="protein sequence ID" value="CEM19671.1"/>
    <property type="molecule type" value="Genomic_DNA"/>
</dbReference>
<dbReference type="PANTHER" id="PTHR30544">
    <property type="entry name" value="23S RRNA METHYLTRANSFERASE"/>
    <property type="match status" value="1"/>
</dbReference>
<keyword evidence="8" id="KW-0479">Metal-binding</keyword>
<dbReference type="CDD" id="cd01335">
    <property type="entry name" value="Radical_SAM"/>
    <property type="match status" value="1"/>
</dbReference>
<protein>
    <recommendedName>
        <fullName evidence="12">Radical SAM core domain-containing protein</fullName>
    </recommendedName>
</protein>
<evidence type="ECO:0000256" key="10">
    <source>
        <dbReference type="ARBA" id="ARBA00023014"/>
    </source>
</evidence>
<dbReference type="OMA" id="WAQHVDE"/>
<feature type="domain" description="Radical SAM core" evidence="12">
    <location>
        <begin position="179"/>
        <end position="427"/>
    </location>
</feature>
<reference evidence="13 14" key="1">
    <citation type="submission" date="2014-11" db="EMBL/GenBank/DDBJ databases">
        <authorList>
            <person name="Zhu J."/>
            <person name="Qi W."/>
            <person name="Song R."/>
        </authorList>
    </citation>
    <scope>NUCLEOTIDE SEQUENCE [LARGE SCALE GENOMIC DNA]</scope>
</reference>
<dbReference type="GO" id="GO:0008173">
    <property type="term" value="F:RNA methyltransferase activity"/>
    <property type="evidence" value="ECO:0007669"/>
    <property type="project" value="InterPro"/>
</dbReference>
<dbReference type="InterPro" id="IPR004383">
    <property type="entry name" value="rRNA_lsu_MTrfase_RlmN/Cfr"/>
</dbReference>
<dbReference type="GO" id="GO:0070475">
    <property type="term" value="P:rRNA base methylation"/>
    <property type="evidence" value="ECO:0007669"/>
    <property type="project" value="TreeGrafter"/>
</dbReference>
<dbReference type="OrthoDB" id="538249at2759"/>
<dbReference type="VEuPathDB" id="CryptoDB:Vbra_21763"/>
<evidence type="ECO:0000313" key="13">
    <source>
        <dbReference type="EMBL" id="CEM19671.1"/>
    </source>
</evidence>
<gene>
    <name evidence="13" type="ORF">Vbra_21763</name>
</gene>
<dbReference type="PROSITE" id="PS51918">
    <property type="entry name" value="RADICAL_SAM"/>
    <property type="match status" value="1"/>
</dbReference>
<evidence type="ECO:0000256" key="5">
    <source>
        <dbReference type="ARBA" id="ARBA00022603"/>
    </source>
</evidence>
<keyword evidence="3" id="KW-0004">4Fe-4S</keyword>
<dbReference type="SUPFAM" id="SSF102114">
    <property type="entry name" value="Radical SAM enzymes"/>
    <property type="match status" value="1"/>
</dbReference>
<dbReference type="InterPro" id="IPR058240">
    <property type="entry name" value="rSAM_sf"/>
</dbReference>
<comment type="subcellular location">
    <subcellularLocation>
        <location evidence="2">Cytoplasm</location>
    </subcellularLocation>
</comment>
<dbReference type="InterPro" id="IPR040072">
    <property type="entry name" value="Methyltransferase_A"/>
</dbReference>
<dbReference type="GO" id="GO:0005737">
    <property type="term" value="C:cytoplasm"/>
    <property type="evidence" value="ECO:0007669"/>
    <property type="project" value="UniProtKB-SubCell"/>
</dbReference>
<evidence type="ECO:0000256" key="8">
    <source>
        <dbReference type="ARBA" id="ARBA00022723"/>
    </source>
</evidence>
<name>A0A0G4FWR1_VITBC</name>
<organism evidence="13 14">
    <name type="scientific">Vitrella brassicaformis (strain CCMP3155)</name>
    <dbReference type="NCBI Taxonomy" id="1169540"/>
    <lineage>
        <taxon>Eukaryota</taxon>
        <taxon>Sar</taxon>
        <taxon>Alveolata</taxon>
        <taxon>Colpodellida</taxon>
        <taxon>Vitrellaceae</taxon>
        <taxon>Vitrella</taxon>
    </lineage>
</organism>
<evidence type="ECO:0000256" key="6">
    <source>
        <dbReference type="ARBA" id="ARBA00022679"/>
    </source>
</evidence>
<feature type="region of interest" description="Disordered" evidence="11">
    <location>
        <begin position="36"/>
        <end position="63"/>
    </location>
</feature>
<feature type="compositionally biased region" description="Low complexity" evidence="11">
    <location>
        <begin position="51"/>
        <end position="63"/>
    </location>
</feature>
<dbReference type="AlphaFoldDB" id="A0A0G4FWR1"/>
<keyword evidence="7" id="KW-0949">S-adenosyl-L-methionine</keyword>
<keyword evidence="10" id="KW-0411">Iron-sulfur</keyword>
<dbReference type="InterPro" id="IPR013785">
    <property type="entry name" value="Aldolase_TIM"/>
</dbReference>
<proteinExistence type="predicted"/>
<keyword evidence="9" id="KW-0408">Iron</keyword>
<dbReference type="InterPro" id="IPR007197">
    <property type="entry name" value="rSAM"/>
</dbReference>
<dbReference type="PANTHER" id="PTHR30544:SF5">
    <property type="entry name" value="RADICAL SAM CORE DOMAIN-CONTAINING PROTEIN"/>
    <property type="match status" value="1"/>
</dbReference>
<evidence type="ECO:0000256" key="1">
    <source>
        <dbReference type="ARBA" id="ARBA00001966"/>
    </source>
</evidence>
<evidence type="ECO:0000256" key="9">
    <source>
        <dbReference type="ARBA" id="ARBA00023004"/>
    </source>
</evidence>
<accession>A0A0G4FWR1</accession>
<evidence type="ECO:0000259" key="12">
    <source>
        <dbReference type="PROSITE" id="PS51918"/>
    </source>
</evidence>
<sequence length="443" mass="47715">MKALATACVAPAFLSVDASAPGPSSAAFIVTAHRKPWTRRRTSRRSIGKHSASAAAGAATASATPALPPLESTVVVEEILPDGRPPLLSLSVEELASSVGGTGRARRIWEALRKGQLPIDIDDSTEKPLSHRALTRLLEATQLLPYEVINETVSACGTVKLLVRLRDGHGVETVIIPSEKGHSTLCVSSQIGCARACRFCKTGQMGLMRNLGADEILAQVFFAHRWVRESDGRTPPIRNAVFMGMGEPLNNPRAVRRAIQTMTDPFAFGLGRSHITVSTVGPSPASIRLLEDIPVHIAWSVHAARDNVRRLLVPTTVHPMTDLRDAFADMLIARSNKHQGPGRFPKRYLNIMVECTLLDGLNDSREDAEALVELVRGLPGEPKVNLLPYNDIGVPGYRRSPEAKVAAYLECVREGGVMCSVRRARGDEDMAACGQLATTAGLG</sequence>
<dbReference type="SFLD" id="SFLDF00275">
    <property type="entry name" value="adenosine_C2_methyltransferase"/>
    <property type="match status" value="1"/>
</dbReference>
<evidence type="ECO:0000313" key="14">
    <source>
        <dbReference type="Proteomes" id="UP000041254"/>
    </source>
</evidence>
<evidence type="ECO:0000256" key="3">
    <source>
        <dbReference type="ARBA" id="ARBA00022485"/>
    </source>
</evidence>
<evidence type="ECO:0000256" key="4">
    <source>
        <dbReference type="ARBA" id="ARBA00022490"/>
    </source>
</evidence>
<dbReference type="SFLD" id="SFLDS00029">
    <property type="entry name" value="Radical_SAM"/>
    <property type="match status" value="1"/>
</dbReference>
<evidence type="ECO:0000256" key="11">
    <source>
        <dbReference type="SAM" id="MobiDB-lite"/>
    </source>
</evidence>
<dbReference type="PhylomeDB" id="A0A0G4FWR1"/>
<dbReference type="GO" id="GO:0030488">
    <property type="term" value="P:tRNA methylation"/>
    <property type="evidence" value="ECO:0007669"/>
    <property type="project" value="TreeGrafter"/>
</dbReference>